<proteinExistence type="predicted"/>
<keyword evidence="2" id="KW-0472">Membrane</keyword>
<evidence type="ECO:0000256" key="1">
    <source>
        <dbReference type="SAM" id="MobiDB-lite"/>
    </source>
</evidence>
<keyword evidence="2" id="KW-1133">Transmembrane helix</keyword>
<feature type="signal peptide" evidence="3">
    <location>
        <begin position="1"/>
        <end position="25"/>
    </location>
</feature>
<dbReference type="RefSeq" id="WP_139465897.1">
    <property type="nucleotide sequence ID" value="NZ_VDHJ01000009.1"/>
</dbReference>
<evidence type="ECO:0000313" key="5">
    <source>
        <dbReference type="Proteomes" id="UP000312032"/>
    </source>
</evidence>
<sequence length="833" mass="88121">MSRSHRLRRALATALAGAVSIPAFLGPTSAYTQGIATPISPTDEQTREQWINDQARPGEENSPVRVELLSAPSLDSPAPRPLEPFTLRVRVTNTTHSPVESVQLTPQRAGQAASTSAARSALAQPLSTFGYYAEPVTVDSLDPGQSRELTLTVNTDPAQSNTLTISEPGAYPVALSLLGMDTQSGEYRTLTSERFILPVAQADKPADSADAPEKQPPGLSVLYPITAPVDVVPGETGRAPQEQPLILSSERLAGQLREGGRLDALLDVYSSTAPENSTCIALDPELVSVVDRMSRGYTISDTRPQPQRPQRLRDSWGSQSTNLGTPGEGSKDAQAWIDRLREIAVHNCVVALPWASADLNAVAATNDPWLMREAVQRGPATLQQVLGTSGLTNTVISPRGYVQPATTPGLHWADQPADFPGEDPGEDPGESIEQDWEASAGTTQPSKATTEPISVLVADNTVWSDTGTDRFSRLDGHVTAVGYDSSLAATLAATGTSPSISGYSNPATRYGYRQDSAAARTVTANAALLLALADQAAASPDPQPVLASLPLDLDPTVARNVLDTARSAIERNDARALSLTDYLAPAPDQLNDPVTSTPSNPGYGAPFRDPSVISDAEILRAGQQGRYTNDLTRILSNDPALALTRYDFTLPLRRDQLRALTTLGRQSVATADSAISRSDAILSANGRTLQNLRDAIQLLPPGNVYTRTSASSPLLIVAENRLPLPVKASIQYDAAEGGQLNLPESVLIPASGSITVPMTADLPAHSGLTNLTLWLATPDGTAISSPVDITVRTRATAVVALTALALLAIVLVVGLVGKKLVGRRKRPRPPNTS</sequence>
<gene>
    <name evidence="4" type="ORF">FHE74_07585</name>
</gene>
<dbReference type="Proteomes" id="UP000312032">
    <property type="component" value="Unassembled WGS sequence"/>
</dbReference>
<evidence type="ECO:0000313" key="4">
    <source>
        <dbReference type="EMBL" id="TNL96868.1"/>
    </source>
</evidence>
<organism evidence="4 5">
    <name type="scientific">Corynebacterium tapiri</name>
    <dbReference type="NCBI Taxonomy" id="1448266"/>
    <lineage>
        <taxon>Bacteria</taxon>
        <taxon>Bacillati</taxon>
        <taxon>Actinomycetota</taxon>
        <taxon>Actinomycetes</taxon>
        <taxon>Mycobacteriales</taxon>
        <taxon>Corynebacteriaceae</taxon>
        <taxon>Corynebacterium</taxon>
    </lineage>
</organism>
<feature type="chain" id="PRO_5039443437" description="Secreted protein" evidence="3">
    <location>
        <begin position="26"/>
        <end position="833"/>
    </location>
</feature>
<feature type="compositionally biased region" description="Polar residues" evidence="1">
    <location>
        <begin position="440"/>
        <end position="451"/>
    </location>
</feature>
<keyword evidence="3" id="KW-0732">Signal</keyword>
<feature type="compositionally biased region" description="Basic and acidic residues" evidence="1">
    <location>
        <begin position="204"/>
        <end position="213"/>
    </location>
</feature>
<keyword evidence="5" id="KW-1185">Reference proteome</keyword>
<keyword evidence="2" id="KW-0812">Transmembrane</keyword>
<feature type="region of interest" description="Disordered" evidence="1">
    <location>
        <begin position="297"/>
        <end position="331"/>
    </location>
</feature>
<evidence type="ECO:0000256" key="3">
    <source>
        <dbReference type="SAM" id="SignalP"/>
    </source>
</evidence>
<dbReference type="AlphaFoldDB" id="A0A5C4U2Y8"/>
<feature type="transmembrane region" description="Helical" evidence="2">
    <location>
        <begin position="795"/>
        <end position="816"/>
    </location>
</feature>
<feature type="compositionally biased region" description="Acidic residues" evidence="1">
    <location>
        <begin position="420"/>
        <end position="436"/>
    </location>
</feature>
<accession>A0A5C4U2Y8</accession>
<comment type="caution">
    <text evidence="4">The sequence shown here is derived from an EMBL/GenBank/DDBJ whole genome shotgun (WGS) entry which is preliminary data.</text>
</comment>
<evidence type="ECO:0008006" key="6">
    <source>
        <dbReference type="Google" id="ProtNLM"/>
    </source>
</evidence>
<reference evidence="4 5" key="1">
    <citation type="submission" date="2019-06" db="EMBL/GenBank/DDBJ databases">
        <authorList>
            <person name="Li J."/>
        </authorList>
    </citation>
    <scope>NUCLEOTIDE SEQUENCE [LARGE SCALE GENOMIC DNA]</scope>
    <source>
        <strain evidence="4 5">LMG 28165</strain>
    </source>
</reference>
<dbReference type="OrthoDB" id="3797035at2"/>
<evidence type="ECO:0000256" key="2">
    <source>
        <dbReference type="SAM" id="Phobius"/>
    </source>
</evidence>
<dbReference type="EMBL" id="VDHJ01000009">
    <property type="protein sequence ID" value="TNL96868.1"/>
    <property type="molecule type" value="Genomic_DNA"/>
</dbReference>
<feature type="region of interest" description="Disordered" evidence="1">
    <location>
        <begin position="411"/>
        <end position="451"/>
    </location>
</feature>
<protein>
    <recommendedName>
        <fullName evidence="6">Secreted protein</fullName>
    </recommendedName>
</protein>
<name>A0A5C4U2Y8_9CORY</name>
<feature type="region of interest" description="Disordered" evidence="1">
    <location>
        <begin position="202"/>
        <end position="221"/>
    </location>
</feature>